<comment type="similarity">
    <text evidence="1 4">Belongs to the prokaryotic/mitochondrial release factor family.</text>
</comment>
<keyword evidence="2 4" id="KW-0488">Methylation</keyword>
<dbReference type="SUPFAM" id="SSF75620">
    <property type="entry name" value="Release factor"/>
    <property type="match status" value="1"/>
</dbReference>
<feature type="domain" description="Prokaryotic-type class I peptide chain release factors" evidence="6">
    <location>
        <begin position="200"/>
        <end position="216"/>
    </location>
</feature>
<dbReference type="PANTHER" id="PTHR43116">
    <property type="entry name" value="PEPTIDE CHAIN RELEASE FACTOR 2"/>
    <property type="match status" value="1"/>
</dbReference>
<dbReference type="PANTHER" id="PTHR43116:SF3">
    <property type="entry name" value="CLASS I PEPTIDE CHAIN RELEASE FACTOR"/>
    <property type="match status" value="1"/>
</dbReference>
<dbReference type="InterPro" id="IPR045853">
    <property type="entry name" value="Pep_chain_release_fac_I_sf"/>
</dbReference>
<dbReference type="AlphaFoldDB" id="A0A1F5DME0"/>
<evidence type="ECO:0000256" key="3">
    <source>
        <dbReference type="ARBA" id="ARBA00022917"/>
    </source>
</evidence>
<sequence>MANKEELYNLLKIKEKKERIKEIQAQMSEASFWSDSQKASELTQEMSNLQKIVDEWQKADDPKTLADLEIKAILSDKYDVDNAILSIHAGAGGTEAQDWSKMLLRMFERYAERKGYKYQILELSGGEEAGIKSATLKIEGPYAFGYLKSEAGVHRLVRLSPFDSDRARHTSFSLVEVIPEIPPTEDISIDEKDLRIDVYHSGGHGGQSVNTTDSAVRITHKPTGIVVACQNERSQSQNKAVATKVLQSRLLALKLKEQKEEEMKLRGEHLSAEFGSQIRSYVLHPYKQVKDHRTEYTSTNPEAVLNGDLDGFIETFLKRKSD</sequence>
<keyword evidence="4" id="KW-0963">Cytoplasm</keyword>
<comment type="PTM">
    <text evidence="4">Methylated by PrmC. Methylation increases the termination efficiency of RF2.</text>
</comment>
<dbReference type="Gene3D" id="3.30.160.20">
    <property type="match status" value="1"/>
</dbReference>
<dbReference type="GO" id="GO:0005737">
    <property type="term" value="C:cytoplasm"/>
    <property type="evidence" value="ECO:0007669"/>
    <property type="project" value="UniProtKB-SubCell"/>
</dbReference>
<feature type="modified residue" description="N5-methylglutamine" evidence="4">
    <location>
        <position position="207"/>
    </location>
</feature>
<dbReference type="InterPro" id="IPR004374">
    <property type="entry name" value="PrfB"/>
</dbReference>
<dbReference type="GO" id="GO:0016149">
    <property type="term" value="F:translation release factor activity, codon specific"/>
    <property type="evidence" value="ECO:0007669"/>
    <property type="project" value="UniProtKB-UniRule"/>
</dbReference>
<comment type="subcellular location">
    <subcellularLocation>
        <location evidence="4">Cytoplasm</location>
    </subcellularLocation>
</comment>
<dbReference type="FunFam" id="3.30.160.20:FF:000004">
    <property type="entry name" value="Peptide chain release factor 1"/>
    <property type="match status" value="1"/>
</dbReference>
<reference evidence="7 8" key="1">
    <citation type="journal article" date="2016" name="Nat. Commun.">
        <title>Thousands of microbial genomes shed light on interconnected biogeochemical processes in an aquifer system.</title>
        <authorList>
            <person name="Anantharaman K."/>
            <person name="Brown C.T."/>
            <person name="Hug L.A."/>
            <person name="Sharon I."/>
            <person name="Castelle C.J."/>
            <person name="Probst A.J."/>
            <person name="Thomas B.C."/>
            <person name="Singh A."/>
            <person name="Wilkins M.J."/>
            <person name="Karaoz U."/>
            <person name="Brodie E.L."/>
            <person name="Williams K.H."/>
            <person name="Hubbard S.S."/>
            <person name="Banfield J.F."/>
        </authorList>
    </citation>
    <scope>NUCLEOTIDE SEQUENCE [LARGE SCALE GENOMIC DNA]</scope>
</reference>
<gene>
    <name evidence="4" type="primary">prfB</name>
    <name evidence="7" type="ORF">A2V71_04015</name>
</gene>
<dbReference type="InterPro" id="IPR000352">
    <property type="entry name" value="Pep_chain_release_fac_I"/>
</dbReference>
<evidence type="ECO:0000313" key="8">
    <source>
        <dbReference type="Proteomes" id="UP000178764"/>
    </source>
</evidence>
<name>A0A1F5DME0_9BACT</name>
<dbReference type="PROSITE" id="PS00745">
    <property type="entry name" value="RF_PROK_I"/>
    <property type="match status" value="1"/>
</dbReference>
<evidence type="ECO:0000256" key="5">
    <source>
        <dbReference type="NCBIfam" id="TIGR00020"/>
    </source>
</evidence>
<evidence type="ECO:0000256" key="1">
    <source>
        <dbReference type="ARBA" id="ARBA00010835"/>
    </source>
</evidence>
<evidence type="ECO:0000256" key="4">
    <source>
        <dbReference type="HAMAP-Rule" id="MF_00094"/>
    </source>
</evidence>
<proteinExistence type="inferred from homology"/>
<dbReference type="SMART" id="SM00937">
    <property type="entry name" value="PCRF"/>
    <property type="match status" value="1"/>
</dbReference>
<dbReference type="HAMAP" id="MF_00094">
    <property type="entry name" value="Rel_fac_2"/>
    <property type="match status" value="1"/>
</dbReference>
<dbReference type="Gene3D" id="1.20.58.410">
    <property type="entry name" value="Release factor"/>
    <property type="match status" value="1"/>
</dbReference>
<keyword evidence="3 4" id="KW-0648">Protein biosynthesis</keyword>
<dbReference type="Proteomes" id="UP000178764">
    <property type="component" value="Unassembled WGS sequence"/>
</dbReference>
<evidence type="ECO:0000256" key="2">
    <source>
        <dbReference type="ARBA" id="ARBA00022481"/>
    </source>
</evidence>
<evidence type="ECO:0000313" key="7">
    <source>
        <dbReference type="EMBL" id="OGD56275.1"/>
    </source>
</evidence>
<dbReference type="Pfam" id="PF00472">
    <property type="entry name" value="RF-1"/>
    <property type="match status" value="1"/>
</dbReference>
<dbReference type="Pfam" id="PF03462">
    <property type="entry name" value="PCRF"/>
    <property type="match status" value="1"/>
</dbReference>
<dbReference type="EMBL" id="MEZT01000023">
    <property type="protein sequence ID" value="OGD56275.1"/>
    <property type="molecule type" value="Genomic_DNA"/>
</dbReference>
<dbReference type="NCBIfam" id="TIGR00020">
    <property type="entry name" value="prfB"/>
    <property type="match status" value="1"/>
</dbReference>
<evidence type="ECO:0000259" key="6">
    <source>
        <dbReference type="PROSITE" id="PS00745"/>
    </source>
</evidence>
<dbReference type="Gene3D" id="3.30.70.1660">
    <property type="match status" value="1"/>
</dbReference>
<comment type="function">
    <text evidence="4">Peptide chain release factor 2 directs the termination of translation in response to the peptide chain termination codons UGA and UAA.</text>
</comment>
<comment type="caution">
    <text evidence="7">The sequence shown here is derived from an EMBL/GenBank/DDBJ whole genome shotgun (WGS) entry which is preliminary data.</text>
</comment>
<protein>
    <recommendedName>
        <fullName evidence="4 5">Peptide chain release factor 2</fullName>
        <shortName evidence="4">RF-2</shortName>
    </recommendedName>
</protein>
<accession>A0A1F5DME0</accession>
<dbReference type="InterPro" id="IPR005139">
    <property type="entry name" value="PCRF"/>
</dbReference>
<organism evidence="7 8">
    <name type="scientific">Candidatus Berkelbacteria bacterium RBG_13_40_8</name>
    <dbReference type="NCBI Taxonomy" id="1797467"/>
    <lineage>
        <taxon>Bacteria</taxon>
        <taxon>Candidatus Berkelbacteria</taxon>
    </lineage>
</organism>